<name>A0A5S3PZA4_9FLAO</name>
<accession>A0A5S3PZA4</accession>
<dbReference type="GO" id="GO:0006552">
    <property type="term" value="P:L-leucine catabolic process"/>
    <property type="evidence" value="ECO:0007669"/>
    <property type="project" value="TreeGrafter"/>
</dbReference>
<keyword evidence="2 5" id="KW-0808">Transferase</keyword>
<evidence type="ECO:0000256" key="5">
    <source>
        <dbReference type="RuleBase" id="RU003523"/>
    </source>
</evidence>
<gene>
    <name evidence="7" type="ORF">FEE95_04235</name>
</gene>
<dbReference type="GO" id="GO:0046951">
    <property type="term" value="P:ketone body biosynthetic process"/>
    <property type="evidence" value="ECO:0007669"/>
    <property type="project" value="TreeGrafter"/>
</dbReference>
<dbReference type="SUPFAM" id="SSF51569">
    <property type="entry name" value="Aldolase"/>
    <property type="match status" value="1"/>
</dbReference>
<dbReference type="PROSITE" id="PS50991">
    <property type="entry name" value="PYR_CT"/>
    <property type="match status" value="1"/>
</dbReference>
<dbReference type="OrthoDB" id="9784013at2"/>
<dbReference type="InterPro" id="IPR013785">
    <property type="entry name" value="Aldolase_TIM"/>
</dbReference>
<dbReference type="InterPro" id="IPR000891">
    <property type="entry name" value="PYR_CT"/>
</dbReference>
<dbReference type="Gene3D" id="3.20.20.70">
    <property type="entry name" value="Aldolase class I"/>
    <property type="match status" value="1"/>
</dbReference>
<dbReference type="PROSITE" id="PS00815">
    <property type="entry name" value="AIPM_HOMOCIT_SYNTH_1"/>
    <property type="match status" value="1"/>
</dbReference>
<keyword evidence="3" id="KW-0479">Metal-binding</keyword>
<sequence length="303" mass="32945">MNVSKIILEEQGLRDGFQTLEQVIPTEKKLEYVDRLVAAGVKRIQVASFVHPRLVPQMADAEAVCEQLNKKEGVIYSGLVLNLKGVVRGITAGLDHLACSISASNTHSQKNARLTLDEAKSAFKEMVQLSKSNGITVRGGIQCAFGCRYEGHIDADHVLDMVDHHLDTGIDELALADSTGMGNPKQLRDLMQKVVGKAGDIPVILHLHNTENKGYSNFYAATEAGVRIFDTAFGGLGGCPFIKSATGNIATEDTAHTAHQMGYETGLDIHKIAEISRELETTLGHKLPGQLYQLVDKDDIKMI</sequence>
<evidence type="ECO:0000256" key="4">
    <source>
        <dbReference type="ARBA" id="ARBA00023239"/>
    </source>
</evidence>
<proteinExistence type="inferred from homology"/>
<dbReference type="InterPro" id="IPR043594">
    <property type="entry name" value="HMGL"/>
</dbReference>
<dbReference type="InterPro" id="IPR002034">
    <property type="entry name" value="AIPM/Hcit_synth_CS"/>
</dbReference>
<organism evidence="7 8">
    <name type="scientific">Maribacter algarum</name>
    <name type="common">ex Zhang et al. 2020</name>
    <dbReference type="NCBI Taxonomy" id="2578118"/>
    <lineage>
        <taxon>Bacteria</taxon>
        <taxon>Pseudomonadati</taxon>
        <taxon>Bacteroidota</taxon>
        <taxon>Flavobacteriia</taxon>
        <taxon>Flavobacteriales</taxon>
        <taxon>Flavobacteriaceae</taxon>
        <taxon>Maribacter</taxon>
    </lineage>
</organism>
<evidence type="ECO:0000256" key="3">
    <source>
        <dbReference type="ARBA" id="ARBA00022723"/>
    </source>
</evidence>
<evidence type="ECO:0000313" key="7">
    <source>
        <dbReference type="EMBL" id="TMM58647.1"/>
    </source>
</evidence>
<dbReference type="PANTHER" id="PTHR42738:SF7">
    <property type="entry name" value="HYDROXYMETHYLGLUTARYL-COA LYASE"/>
    <property type="match status" value="1"/>
</dbReference>
<evidence type="ECO:0000256" key="2">
    <source>
        <dbReference type="ARBA" id="ARBA00022679"/>
    </source>
</evidence>
<dbReference type="Pfam" id="PF00682">
    <property type="entry name" value="HMGL-like"/>
    <property type="match status" value="1"/>
</dbReference>
<dbReference type="GO" id="GO:0046872">
    <property type="term" value="F:metal ion binding"/>
    <property type="evidence" value="ECO:0007669"/>
    <property type="project" value="UniProtKB-KW"/>
</dbReference>
<dbReference type="CDD" id="cd07938">
    <property type="entry name" value="DRE_TIM_HMGL"/>
    <property type="match status" value="1"/>
</dbReference>
<dbReference type="EMBL" id="VATY01000001">
    <property type="protein sequence ID" value="TMM58647.1"/>
    <property type="molecule type" value="Genomic_DNA"/>
</dbReference>
<protein>
    <submittedName>
        <fullName evidence="7">Hydroxymethylglutaryl-CoA lyase</fullName>
    </submittedName>
</protein>
<dbReference type="NCBIfam" id="NF004283">
    <property type="entry name" value="PRK05692.1"/>
    <property type="match status" value="1"/>
</dbReference>
<dbReference type="RefSeq" id="WP_138656579.1">
    <property type="nucleotide sequence ID" value="NZ_VATY01000001.1"/>
</dbReference>
<comment type="caution">
    <text evidence="7">The sequence shown here is derived from an EMBL/GenBank/DDBJ whole genome shotgun (WGS) entry which is preliminary data.</text>
</comment>
<dbReference type="Proteomes" id="UP000310314">
    <property type="component" value="Unassembled WGS sequence"/>
</dbReference>
<dbReference type="GO" id="GO:0046912">
    <property type="term" value="F:acyltransferase activity, acyl groups converted into alkyl on transfer"/>
    <property type="evidence" value="ECO:0007669"/>
    <property type="project" value="InterPro"/>
</dbReference>
<keyword evidence="4 7" id="KW-0456">Lyase</keyword>
<evidence type="ECO:0000256" key="1">
    <source>
        <dbReference type="ARBA" id="ARBA00009405"/>
    </source>
</evidence>
<feature type="domain" description="Pyruvate carboxyltransferase" evidence="6">
    <location>
        <begin position="6"/>
        <end position="273"/>
    </location>
</feature>
<evidence type="ECO:0000259" key="6">
    <source>
        <dbReference type="PROSITE" id="PS50991"/>
    </source>
</evidence>
<dbReference type="AlphaFoldDB" id="A0A5S3PZA4"/>
<evidence type="ECO:0000313" key="8">
    <source>
        <dbReference type="Proteomes" id="UP000310314"/>
    </source>
</evidence>
<dbReference type="PANTHER" id="PTHR42738">
    <property type="entry name" value="HYDROXYMETHYLGLUTARYL-COA LYASE"/>
    <property type="match status" value="1"/>
</dbReference>
<keyword evidence="8" id="KW-1185">Reference proteome</keyword>
<comment type="similarity">
    <text evidence="1">Belongs to the HMG-CoA lyase family.</text>
</comment>
<comment type="similarity">
    <text evidence="5">Belongs to the alpha-IPM synthase/homocitrate synthase family.</text>
</comment>
<dbReference type="GO" id="GO:0004419">
    <property type="term" value="F:hydroxymethylglutaryl-CoA lyase activity"/>
    <property type="evidence" value="ECO:0007669"/>
    <property type="project" value="TreeGrafter"/>
</dbReference>
<reference evidence="7 8" key="1">
    <citation type="submission" date="2019-05" db="EMBL/GenBank/DDBJ databases">
        <authorList>
            <person name="Zhang J.-Y."/>
            <person name="Feg X."/>
            <person name="Du Z.-J."/>
        </authorList>
    </citation>
    <scope>NUCLEOTIDE SEQUENCE [LARGE SCALE GENOMIC DNA]</scope>
    <source>
        <strain evidence="7 8">RZ26</strain>
    </source>
</reference>